<evidence type="ECO:0000313" key="1">
    <source>
        <dbReference type="EMBL" id="PUU74402.1"/>
    </source>
</evidence>
<dbReference type="EMBL" id="NESQ01000302">
    <property type="protein sequence ID" value="PUU74402.1"/>
    <property type="molecule type" value="Genomic_DNA"/>
</dbReference>
<evidence type="ECO:0000313" key="2">
    <source>
        <dbReference type="Proteomes" id="UP000244722"/>
    </source>
</evidence>
<proteinExistence type="predicted"/>
<sequence length="114" mass="12842">MIPTFIRPACRLALRPGTRAYCLNSPKLSAHGQAHSTQGHAARSSVDQSSISEEILQMRTDIAVLQEEVKYLRGGLFKTKMNKFMESVKKPFRGMSWTESPLYLYLGLATFIFS</sequence>
<protein>
    <submittedName>
        <fullName evidence="1">Uncharacterized protein</fullName>
    </submittedName>
</protein>
<organism evidence="1 2">
    <name type="scientific">Tuber borchii</name>
    <name type="common">White truffle</name>
    <dbReference type="NCBI Taxonomy" id="42251"/>
    <lineage>
        <taxon>Eukaryota</taxon>
        <taxon>Fungi</taxon>
        <taxon>Dikarya</taxon>
        <taxon>Ascomycota</taxon>
        <taxon>Pezizomycotina</taxon>
        <taxon>Pezizomycetes</taxon>
        <taxon>Pezizales</taxon>
        <taxon>Tuberaceae</taxon>
        <taxon>Tuber</taxon>
    </lineage>
</organism>
<keyword evidence="2" id="KW-1185">Reference proteome</keyword>
<dbReference type="Proteomes" id="UP000244722">
    <property type="component" value="Unassembled WGS sequence"/>
</dbReference>
<reference evidence="1 2" key="1">
    <citation type="submission" date="2017-04" db="EMBL/GenBank/DDBJ databases">
        <title>Draft genome sequence of Tuber borchii Vittad., a whitish edible truffle.</title>
        <authorList>
            <consortium name="DOE Joint Genome Institute"/>
            <person name="Murat C."/>
            <person name="Kuo A."/>
            <person name="Barry K.W."/>
            <person name="Clum A."/>
            <person name="Dockter R.B."/>
            <person name="Fauchery L."/>
            <person name="Iotti M."/>
            <person name="Kohler A."/>
            <person name="Labutti K."/>
            <person name="Lindquist E.A."/>
            <person name="Lipzen A."/>
            <person name="Ohm R.A."/>
            <person name="Wang M."/>
            <person name="Grigoriev I.V."/>
            <person name="Zambonelli A."/>
            <person name="Martin F.M."/>
        </authorList>
    </citation>
    <scope>NUCLEOTIDE SEQUENCE [LARGE SCALE GENOMIC DNA]</scope>
    <source>
        <strain evidence="1 2">Tbo3840</strain>
    </source>
</reference>
<comment type="caution">
    <text evidence="1">The sequence shown here is derived from an EMBL/GenBank/DDBJ whole genome shotgun (WGS) entry which is preliminary data.</text>
</comment>
<name>A0A2T6ZG04_TUBBO</name>
<gene>
    <name evidence="1" type="ORF">B9Z19DRAFT_1133363</name>
</gene>
<accession>A0A2T6ZG04</accession>
<dbReference type="AlphaFoldDB" id="A0A2T6ZG04"/>